<accession>A0ABR4XKL9</accession>
<evidence type="ECO:0000313" key="2">
    <source>
        <dbReference type="Proteomes" id="UP000030101"/>
    </source>
</evidence>
<proteinExistence type="predicted"/>
<gene>
    <name evidence="1" type="ORF">HQ43_07730</name>
</gene>
<name>A0ABR4XKL9_9PORP</name>
<dbReference type="EMBL" id="JQZV01000013">
    <property type="protein sequence ID" value="KGN91942.1"/>
    <property type="molecule type" value="Genomic_DNA"/>
</dbReference>
<evidence type="ECO:0000313" key="1">
    <source>
        <dbReference type="EMBL" id="KGN91942.1"/>
    </source>
</evidence>
<keyword evidence="2" id="KW-1185">Reference proteome</keyword>
<dbReference type="Gene3D" id="1.25.40.290">
    <property type="entry name" value="ARM repeat domains"/>
    <property type="match status" value="1"/>
</dbReference>
<organism evidence="1 2">
    <name type="scientific">Porphyromonas canoris</name>
    <dbReference type="NCBI Taxonomy" id="36875"/>
    <lineage>
        <taxon>Bacteria</taxon>
        <taxon>Pseudomonadati</taxon>
        <taxon>Bacteroidota</taxon>
        <taxon>Bacteroidia</taxon>
        <taxon>Bacteroidales</taxon>
        <taxon>Porphyromonadaceae</taxon>
        <taxon>Porphyromonas</taxon>
    </lineage>
</organism>
<dbReference type="SUPFAM" id="SSF48371">
    <property type="entry name" value="ARM repeat"/>
    <property type="match status" value="1"/>
</dbReference>
<dbReference type="InterPro" id="IPR016024">
    <property type="entry name" value="ARM-type_fold"/>
</dbReference>
<protein>
    <submittedName>
        <fullName evidence="1">DNA alkylation repair protein</fullName>
    </submittedName>
</protein>
<sequence length="276" mass="31314">MNGENKDIKNRKGARSMKEIPSAILRKLNAGEIEAVNLTESLAIDQKKLLENFLLQNGRTDYLEPILKSVDTAAKISYNTMSEIIGEELLLQAGKHGDEQLFSLLRNHLSDMVRCWAAYFISRDKALSIAELLEKIKPFAADSHFGVREIAWLSVRPRIAEELLPSIEILSSWTSSLDENIRRFSTESTRPRGVWCKHIPLLKESPEVALPILEPLKSDSSKYVRDSVGNWLNDASKSNPIFVQEICTRWCAESDTKETRYIVKKALRTLSKKSNI</sequence>
<comment type="caution">
    <text evidence="1">The sequence shown here is derived from an EMBL/GenBank/DDBJ whole genome shotgun (WGS) entry which is preliminary data.</text>
</comment>
<reference evidence="1 2" key="1">
    <citation type="submission" date="2014-08" db="EMBL/GenBank/DDBJ databases">
        <title>Porphyromonas canoris strain:OH2762 Genome sequencing.</title>
        <authorList>
            <person name="Wallis C."/>
            <person name="Deusch O."/>
            <person name="O'Flynn C."/>
            <person name="Davis I."/>
            <person name="Jospin G."/>
            <person name="Darling A.E."/>
            <person name="Coil D.A."/>
            <person name="Alexiev A."/>
            <person name="Horsfall A."/>
            <person name="Kirkwood N."/>
            <person name="Harris S."/>
            <person name="Eisen J.A."/>
        </authorList>
    </citation>
    <scope>NUCLEOTIDE SEQUENCE [LARGE SCALE GENOMIC DNA]</scope>
    <source>
        <strain evidence="2">COT-108 OH2762</strain>
    </source>
</reference>
<dbReference type="Proteomes" id="UP000030101">
    <property type="component" value="Unassembled WGS sequence"/>
</dbReference>